<dbReference type="SUPFAM" id="SSF51735">
    <property type="entry name" value="NAD(P)-binding Rossmann-fold domains"/>
    <property type="match status" value="1"/>
</dbReference>
<keyword evidence="3" id="KW-0560">Oxidoreductase</keyword>
<dbReference type="AlphaFoldDB" id="A0A7K3WT01"/>
<dbReference type="GO" id="GO:0016491">
    <property type="term" value="F:oxidoreductase activity"/>
    <property type="evidence" value="ECO:0007669"/>
    <property type="project" value="UniProtKB-KW"/>
</dbReference>
<organism evidence="5 6">
    <name type="scientific">Cryomorpha ignava</name>
    <dbReference type="NCBI Taxonomy" id="101383"/>
    <lineage>
        <taxon>Bacteria</taxon>
        <taxon>Pseudomonadati</taxon>
        <taxon>Bacteroidota</taxon>
        <taxon>Flavobacteriia</taxon>
        <taxon>Flavobacteriales</taxon>
        <taxon>Cryomorphaceae</taxon>
        <taxon>Cryomorpha</taxon>
    </lineage>
</organism>
<gene>
    <name evidence="5" type="ORF">G3O08_15075</name>
</gene>
<protein>
    <submittedName>
        <fullName evidence="5">SDR family NAD(P)-dependent oxidoreductase</fullName>
    </submittedName>
</protein>
<keyword evidence="6" id="KW-1185">Reference proteome</keyword>
<dbReference type="InterPro" id="IPR036291">
    <property type="entry name" value="NAD(P)-bd_dom_sf"/>
</dbReference>
<comment type="caution">
    <text evidence="5">The sequence shown here is derived from an EMBL/GenBank/DDBJ whole genome shotgun (WGS) entry which is preliminary data.</text>
</comment>
<dbReference type="InterPro" id="IPR002347">
    <property type="entry name" value="SDR_fam"/>
</dbReference>
<name>A0A7K3WT01_9FLAO</name>
<evidence type="ECO:0000256" key="3">
    <source>
        <dbReference type="ARBA" id="ARBA00023002"/>
    </source>
</evidence>
<sequence>MADSDQKVAIVTGANKGIGFEISRQLCFKGYKVYMCSRNTNRIMQSSGLLRGEGHNVVPTILDVTDPESIDNLLKILTDSGDKIDALVNNAAVLPDDQKSILDLSRAEILLTLETNTVAPLIMTKALLPFMNKGCRVVMLSSTAGSFCKDEIGSWAPIYSLSKTALNAVTRQLAPVLAKKDITVNAVCPGWTRTAMGGSNAPRSVDQGAETPVWLATEVEKDKTGKFWRDKKEISW</sequence>
<dbReference type="PANTHER" id="PTHR43963">
    <property type="entry name" value="CARBONYL REDUCTASE 1-RELATED"/>
    <property type="match status" value="1"/>
</dbReference>
<evidence type="ECO:0000313" key="6">
    <source>
        <dbReference type="Proteomes" id="UP000486602"/>
    </source>
</evidence>
<evidence type="ECO:0000256" key="2">
    <source>
        <dbReference type="ARBA" id="ARBA00022857"/>
    </source>
</evidence>
<evidence type="ECO:0000313" key="5">
    <source>
        <dbReference type="EMBL" id="NEN24823.1"/>
    </source>
</evidence>
<accession>A0A7K3WT01</accession>
<evidence type="ECO:0000256" key="1">
    <source>
        <dbReference type="ARBA" id="ARBA00006484"/>
    </source>
</evidence>
<dbReference type="Pfam" id="PF00106">
    <property type="entry name" value="adh_short"/>
    <property type="match status" value="1"/>
</dbReference>
<dbReference type="EMBL" id="JAAGVY010000034">
    <property type="protein sequence ID" value="NEN24823.1"/>
    <property type="molecule type" value="Genomic_DNA"/>
</dbReference>
<dbReference type="Proteomes" id="UP000486602">
    <property type="component" value="Unassembled WGS sequence"/>
</dbReference>
<dbReference type="PANTHER" id="PTHR43963:SF6">
    <property type="entry name" value="CHAIN DEHYDROGENASE FAMILY PROTEIN, PUTATIVE (AFU_ORTHOLOGUE AFUA_3G15350)-RELATED"/>
    <property type="match status" value="1"/>
</dbReference>
<comment type="similarity">
    <text evidence="1 4">Belongs to the short-chain dehydrogenases/reductases (SDR) family.</text>
</comment>
<reference evidence="5 6" key="1">
    <citation type="submission" date="2020-02" db="EMBL/GenBank/DDBJ databases">
        <title>Out from the shadows clarifying the taxonomy of the family Cryomorphaceae and related taxa by utilizing the GTDB taxonomic framework.</title>
        <authorList>
            <person name="Bowman J.P."/>
        </authorList>
    </citation>
    <scope>NUCLEOTIDE SEQUENCE [LARGE SCALE GENOMIC DNA]</scope>
    <source>
        <strain evidence="5 6">QSSC 1-22</strain>
    </source>
</reference>
<dbReference type="PRINTS" id="PR00081">
    <property type="entry name" value="GDHRDH"/>
</dbReference>
<keyword evidence="2" id="KW-0521">NADP</keyword>
<proteinExistence type="inferred from homology"/>
<evidence type="ECO:0000256" key="4">
    <source>
        <dbReference type="RuleBase" id="RU000363"/>
    </source>
</evidence>
<dbReference type="RefSeq" id="WP_163286218.1">
    <property type="nucleotide sequence ID" value="NZ_JAAGVY010000034.1"/>
</dbReference>
<dbReference type="PRINTS" id="PR00080">
    <property type="entry name" value="SDRFAMILY"/>
</dbReference>
<dbReference type="Gene3D" id="3.40.50.720">
    <property type="entry name" value="NAD(P)-binding Rossmann-like Domain"/>
    <property type="match status" value="1"/>
</dbReference>